<protein>
    <recommendedName>
        <fullName evidence="10">Major facilitator superfamily (MFS) profile domain-containing protein</fullName>
    </recommendedName>
</protein>
<evidence type="ECO:0000256" key="6">
    <source>
        <dbReference type="ARBA" id="ARBA00023180"/>
    </source>
</evidence>
<feature type="transmembrane region" description="Helical" evidence="9">
    <location>
        <begin position="157"/>
        <end position="177"/>
    </location>
</feature>
<sequence>METTNRSADGRKLPQYIAALAACLGAFCLGTVLGWSSPAVPELRRDPAWGNLVPINGTDTGEKWPPAQWIGSLVALGALISGPIAGFSIDFFGRKTTMMILSAPFVLGWMLITFAPAHNLAMIYAGRFLTGFCGGAVSLAAPVYIGETAEDSIRGTLGTGFQLMVTIGILFTYIVGVALSWKWLSLVCGFGPVAFLIMLIFPPESPRWLISKGKHAEASEALRWLRGAKSSQQVEEELEGIQRGVDEGKQESSSFVDLLKPAVLKPTLICLGLMVFQQLSGINAVIFYTTDIFTDAGSSLSPSTCTIIVGVVQVVATVGSSLLMDRLGRKILLLFSEITMGIFLVALGVFFYTKATHPETAIGIGWLPLVSLIVFIIAFSMGFGPVPWLMMGELLPPNMKGPASALATSSNWILAFAVTLCFEDIKLAIGPEWCYWMFAIICAVGTAFVFIFVPETKGKSLDEIQEHFGAKHPPTTNFVKKAGDNTDC</sequence>
<evidence type="ECO:0000256" key="1">
    <source>
        <dbReference type="ARBA" id="ARBA00004651"/>
    </source>
</evidence>
<feature type="transmembrane region" description="Helical" evidence="9">
    <location>
        <begin position="99"/>
        <end position="118"/>
    </location>
</feature>
<evidence type="ECO:0000313" key="11">
    <source>
        <dbReference type="EMBL" id="CAG7784985.1"/>
    </source>
</evidence>
<dbReference type="PROSITE" id="PS00216">
    <property type="entry name" value="SUGAR_TRANSPORT_1"/>
    <property type="match status" value="2"/>
</dbReference>
<dbReference type="AlphaFoldDB" id="A0A8J2KDV7"/>
<reference evidence="11" key="1">
    <citation type="submission" date="2021-06" db="EMBL/GenBank/DDBJ databases">
        <authorList>
            <person name="Hodson N. C."/>
            <person name="Mongue J. A."/>
            <person name="Jaron S. K."/>
        </authorList>
    </citation>
    <scope>NUCLEOTIDE SEQUENCE</scope>
</reference>
<dbReference type="InterPro" id="IPR044775">
    <property type="entry name" value="MFS_ERD6/Tret1-like"/>
</dbReference>
<feature type="transmembrane region" description="Helical" evidence="9">
    <location>
        <begin position="69"/>
        <end position="92"/>
    </location>
</feature>
<dbReference type="FunFam" id="1.20.1250.20:FF:000055">
    <property type="entry name" value="Facilitated trehalose transporter Tret1-2 homolog"/>
    <property type="match status" value="1"/>
</dbReference>
<dbReference type="EMBL" id="CAJVCH010286725">
    <property type="protein sequence ID" value="CAG7784985.1"/>
    <property type="molecule type" value="Genomic_DNA"/>
</dbReference>
<feature type="transmembrane region" description="Helical" evidence="9">
    <location>
        <begin position="300"/>
        <end position="324"/>
    </location>
</feature>
<keyword evidence="12" id="KW-1185">Reference proteome</keyword>
<keyword evidence="6" id="KW-0325">Glycoprotein</keyword>
<comment type="similarity">
    <text evidence="7">Belongs to the major facilitator superfamily. Sugar transporter (TC 2.A.1.1) family. Trehalose transporter subfamily.</text>
</comment>
<feature type="transmembrane region" description="Helical" evidence="9">
    <location>
        <begin position="183"/>
        <end position="202"/>
    </location>
</feature>
<dbReference type="PROSITE" id="PS00217">
    <property type="entry name" value="SUGAR_TRANSPORT_2"/>
    <property type="match status" value="1"/>
</dbReference>
<keyword evidence="8" id="KW-0813">Transport</keyword>
<organism evidence="11 12">
    <name type="scientific">Allacma fusca</name>
    <dbReference type="NCBI Taxonomy" id="39272"/>
    <lineage>
        <taxon>Eukaryota</taxon>
        <taxon>Metazoa</taxon>
        <taxon>Ecdysozoa</taxon>
        <taxon>Arthropoda</taxon>
        <taxon>Hexapoda</taxon>
        <taxon>Collembola</taxon>
        <taxon>Symphypleona</taxon>
        <taxon>Sminthuridae</taxon>
        <taxon>Allacma</taxon>
    </lineage>
</organism>
<comment type="caution">
    <text evidence="11">The sequence shown here is derived from an EMBL/GenBank/DDBJ whole genome shotgun (WGS) entry which is preliminary data.</text>
</comment>
<feature type="transmembrane region" description="Helical" evidence="9">
    <location>
        <begin position="364"/>
        <end position="390"/>
    </location>
</feature>
<dbReference type="NCBIfam" id="TIGR00879">
    <property type="entry name" value="SP"/>
    <property type="match status" value="1"/>
</dbReference>
<accession>A0A8J2KDV7</accession>
<dbReference type="PROSITE" id="PS51257">
    <property type="entry name" value="PROKAR_LIPOPROTEIN"/>
    <property type="match status" value="1"/>
</dbReference>
<dbReference type="PROSITE" id="PS50850">
    <property type="entry name" value="MFS"/>
    <property type="match status" value="1"/>
</dbReference>
<dbReference type="InterPro" id="IPR050549">
    <property type="entry name" value="MFS_Trehalose_Transporter"/>
</dbReference>
<dbReference type="GO" id="GO:0051119">
    <property type="term" value="F:sugar transmembrane transporter activity"/>
    <property type="evidence" value="ECO:0007669"/>
    <property type="project" value="InterPro"/>
</dbReference>
<dbReference type="InterPro" id="IPR020846">
    <property type="entry name" value="MFS_dom"/>
</dbReference>
<gene>
    <name evidence="11" type="ORF">AFUS01_LOCUS23638</name>
</gene>
<feature type="transmembrane region" description="Helical" evidence="9">
    <location>
        <begin position="268"/>
        <end position="288"/>
    </location>
</feature>
<dbReference type="CDD" id="cd17358">
    <property type="entry name" value="MFS_GLUT6_8_Class3_like"/>
    <property type="match status" value="1"/>
</dbReference>
<comment type="subcellular location">
    <subcellularLocation>
        <location evidence="1">Cell membrane</location>
        <topology evidence="1">Multi-pass membrane protein</topology>
    </subcellularLocation>
</comment>
<evidence type="ECO:0000256" key="5">
    <source>
        <dbReference type="ARBA" id="ARBA00023136"/>
    </source>
</evidence>
<evidence type="ECO:0000256" key="8">
    <source>
        <dbReference type="RuleBase" id="RU003346"/>
    </source>
</evidence>
<feature type="transmembrane region" description="Helical" evidence="9">
    <location>
        <begin position="435"/>
        <end position="453"/>
    </location>
</feature>
<evidence type="ECO:0000256" key="3">
    <source>
        <dbReference type="ARBA" id="ARBA00022692"/>
    </source>
</evidence>
<keyword evidence="5 9" id="KW-0472">Membrane</keyword>
<evidence type="ECO:0000256" key="7">
    <source>
        <dbReference type="ARBA" id="ARBA00024348"/>
    </source>
</evidence>
<dbReference type="PANTHER" id="PTHR48021">
    <property type="match status" value="1"/>
</dbReference>
<evidence type="ECO:0000259" key="10">
    <source>
        <dbReference type="PROSITE" id="PS50850"/>
    </source>
</evidence>
<keyword evidence="4 9" id="KW-1133">Transmembrane helix</keyword>
<dbReference type="InterPro" id="IPR005828">
    <property type="entry name" value="MFS_sugar_transport-like"/>
</dbReference>
<evidence type="ECO:0000313" key="12">
    <source>
        <dbReference type="Proteomes" id="UP000708208"/>
    </source>
</evidence>
<dbReference type="InterPro" id="IPR005829">
    <property type="entry name" value="Sugar_transporter_CS"/>
</dbReference>
<evidence type="ECO:0000256" key="9">
    <source>
        <dbReference type="SAM" id="Phobius"/>
    </source>
</evidence>
<keyword evidence="3 9" id="KW-0812">Transmembrane</keyword>
<dbReference type="InterPro" id="IPR003663">
    <property type="entry name" value="Sugar/inositol_transpt"/>
</dbReference>
<feature type="transmembrane region" description="Helical" evidence="9">
    <location>
        <begin position="16"/>
        <end position="35"/>
    </location>
</feature>
<evidence type="ECO:0000256" key="2">
    <source>
        <dbReference type="ARBA" id="ARBA00022475"/>
    </source>
</evidence>
<dbReference type="PANTHER" id="PTHR48021:SF1">
    <property type="entry name" value="GH07001P-RELATED"/>
    <property type="match status" value="1"/>
</dbReference>
<dbReference type="GO" id="GO:0005886">
    <property type="term" value="C:plasma membrane"/>
    <property type="evidence" value="ECO:0007669"/>
    <property type="project" value="UniProtKB-SubCell"/>
</dbReference>
<evidence type="ECO:0000256" key="4">
    <source>
        <dbReference type="ARBA" id="ARBA00022989"/>
    </source>
</evidence>
<dbReference type="OrthoDB" id="6612291at2759"/>
<feature type="transmembrane region" description="Helical" evidence="9">
    <location>
        <begin position="331"/>
        <end position="352"/>
    </location>
</feature>
<keyword evidence="2" id="KW-1003">Cell membrane</keyword>
<feature type="transmembrane region" description="Helical" evidence="9">
    <location>
        <begin position="124"/>
        <end position="145"/>
    </location>
</feature>
<name>A0A8J2KDV7_9HEXA</name>
<proteinExistence type="inferred from homology"/>
<feature type="domain" description="Major facilitator superfamily (MFS) profile" evidence="10">
    <location>
        <begin position="14"/>
        <end position="457"/>
    </location>
</feature>
<dbReference type="Pfam" id="PF00083">
    <property type="entry name" value="Sugar_tr"/>
    <property type="match status" value="1"/>
</dbReference>
<dbReference type="Proteomes" id="UP000708208">
    <property type="component" value="Unassembled WGS sequence"/>
</dbReference>